<comment type="caution">
    <text evidence="2">The sequence shown here is derived from an EMBL/GenBank/DDBJ whole genome shotgun (WGS) entry which is preliminary data.</text>
</comment>
<name>A0A1R2AQX2_9CILI</name>
<protein>
    <submittedName>
        <fullName evidence="2">Uncharacterized protein</fullName>
    </submittedName>
</protein>
<feature type="compositionally biased region" description="Low complexity" evidence="1">
    <location>
        <begin position="185"/>
        <end position="197"/>
    </location>
</feature>
<accession>A0A1R2AQX2</accession>
<sequence length="249" mass="28652">MFYCKYCDFDAEWECNSSQTFMCSNHVQNHVLEGCLQNILKLEMPILPDLAEIIYKEIKNRIQGLEKCSDFINELTSNVLSSIISNHYKALKKIQDLIKEYELLLKKAKKLDLSMSEARSFTSTSLIFPQINPIEELLHIEEYFSQTFFDVLHEKKGTLTYLQEHGFVVIDGKIISYEKAAKVSTTSQQTPKPSTTKKNVEQSLKKSNSSKNSEKFNDLIFLPSNPHQSKSSVKTIADEKINKKFHVLL</sequence>
<evidence type="ECO:0000256" key="1">
    <source>
        <dbReference type="SAM" id="MobiDB-lite"/>
    </source>
</evidence>
<organism evidence="2 3">
    <name type="scientific">Stentor coeruleus</name>
    <dbReference type="NCBI Taxonomy" id="5963"/>
    <lineage>
        <taxon>Eukaryota</taxon>
        <taxon>Sar</taxon>
        <taxon>Alveolata</taxon>
        <taxon>Ciliophora</taxon>
        <taxon>Postciliodesmatophora</taxon>
        <taxon>Heterotrichea</taxon>
        <taxon>Heterotrichida</taxon>
        <taxon>Stentoridae</taxon>
        <taxon>Stentor</taxon>
    </lineage>
</organism>
<gene>
    <name evidence="2" type="ORF">SteCoe_36122</name>
</gene>
<dbReference type="AlphaFoldDB" id="A0A1R2AQX2"/>
<reference evidence="2 3" key="1">
    <citation type="submission" date="2016-11" db="EMBL/GenBank/DDBJ databases">
        <title>The macronuclear genome of Stentor coeruleus: a giant cell with tiny introns.</title>
        <authorList>
            <person name="Slabodnick M."/>
            <person name="Ruby J.G."/>
            <person name="Reiff S.B."/>
            <person name="Swart E.C."/>
            <person name="Gosai S."/>
            <person name="Prabakaran S."/>
            <person name="Witkowska E."/>
            <person name="Larue G.E."/>
            <person name="Fisher S."/>
            <person name="Freeman R.M."/>
            <person name="Gunawardena J."/>
            <person name="Chu W."/>
            <person name="Stover N.A."/>
            <person name="Gregory B.D."/>
            <person name="Nowacki M."/>
            <person name="Derisi J."/>
            <person name="Roy S.W."/>
            <person name="Marshall W.F."/>
            <person name="Sood P."/>
        </authorList>
    </citation>
    <scope>NUCLEOTIDE SEQUENCE [LARGE SCALE GENOMIC DNA]</scope>
    <source>
        <strain evidence="2">WM001</strain>
    </source>
</reference>
<evidence type="ECO:0000313" key="3">
    <source>
        <dbReference type="Proteomes" id="UP000187209"/>
    </source>
</evidence>
<dbReference type="EMBL" id="MPUH01001611">
    <property type="protein sequence ID" value="OMJ66886.1"/>
    <property type="molecule type" value="Genomic_DNA"/>
</dbReference>
<dbReference type="Proteomes" id="UP000187209">
    <property type="component" value="Unassembled WGS sequence"/>
</dbReference>
<proteinExistence type="predicted"/>
<keyword evidence="3" id="KW-1185">Reference proteome</keyword>
<evidence type="ECO:0000313" key="2">
    <source>
        <dbReference type="EMBL" id="OMJ66886.1"/>
    </source>
</evidence>
<feature type="region of interest" description="Disordered" evidence="1">
    <location>
        <begin position="185"/>
        <end position="212"/>
    </location>
</feature>